<evidence type="ECO:0000256" key="5">
    <source>
        <dbReference type="ARBA" id="ARBA00022683"/>
    </source>
</evidence>
<dbReference type="InterPro" id="IPR002178">
    <property type="entry name" value="PTS_EIIA_type-2_dom"/>
</dbReference>
<evidence type="ECO:0000256" key="2">
    <source>
        <dbReference type="ARBA" id="ARBA00022553"/>
    </source>
</evidence>
<dbReference type="PANTHER" id="PTHR47738:SF2">
    <property type="entry name" value="PTS SYSTEM FRUCTOSE-LIKE EIIA COMPONENT"/>
    <property type="match status" value="1"/>
</dbReference>
<proteinExistence type="predicted"/>
<evidence type="ECO:0000313" key="7">
    <source>
        <dbReference type="EMBL" id="KGJ54231.1"/>
    </source>
</evidence>
<dbReference type="PROSITE" id="PS51094">
    <property type="entry name" value="PTS_EIIA_TYPE_2"/>
    <property type="match status" value="1"/>
</dbReference>
<comment type="caution">
    <text evidence="7">The sequence shown here is derived from an EMBL/GenBank/DDBJ whole genome shotgun (WGS) entry which is preliminary data.</text>
</comment>
<dbReference type="EMBL" id="JQIF01000020">
    <property type="protein sequence ID" value="KGJ54231.1"/>
    <property type="molecule type" value="Genomic_DNA"/>
</dbReference>
<evidence type="ECO:0000259" key="6">
    <source>
        <dbReference type="PROSITE" id="PS51094"/>
    </source>
</evidence>
<dbReference type="CDD" id="cd00211">
    <property type="entry name" value="PTS_IIA_fru"/>
    <property type="match status" value="1"/>
</dbReference>
<dbReference type="GO" id="GO:0016020">
    <property type="term" value="C:membrane"/>
    <property type="evidence" value="ECO:0007669"/>
    <property type="project" value="InterPro"/>
</dbReference>
<sequence length="144" mass="16356">MFDKQLTFVNKTFKDKADAINFLIHEAAAAGKLNGGEAYRKSVLQREEEFSTAVGYEVAIPHGSSDDVTESFVAVSTVKKPILWGEESVRMIFMIGVPEHKRTREHLQILAWLSRNLMHDEFRNSVVNAGNEIQLFECLSRLEQ</sequence>
<keyword evidence="5" id="KW-0598">Phosphotransferase system</keyword>
<dbReference type="RefSeq" id="WP_044904421.1">
    <property type="nucleotide sequence ID" value="NZ_JBDOIP010000003.1"/>
</dbReference>
<evidence type="ECO:0000256" key="4">
    <source>
        <dbReference type="ARBA" id="ARBA00022679"/>
    </source>
</evidence>
<dbReference type="PROSITE" id="PS00372">
    <property type="entry name" value="PTS_EIIA_TYPE_2_HIS"/>
    <property type="match status" value="1"/>
</dbReference>
<evidence type="ECO:0000256" key="3">
    <source>
        <dbReference type="ARBA" id="ARBA00022597"/>
    </source>
</evidence>
<dbReference type="SUPFAM" id="SSF55804">
    <property type="entry name" value="Phoshotransferase/anion transport protein"/>
    <property type="match status" value="1"/>
</dbReference>
<gene>
    <name evidence="7" type="ORF">CIAN88_05055</name>
</gene>
<evidence type="ECO:0000313" key="8">
    <source>
        <dbReference type="Proteomes" id="UP000030008"/>
    </source>
</evidence>
<protein>
    <submittedName>
        <fullName evidence="7">PTS fructose transporter subunit IIB</fullName>
    </submittedName>
</protein>
<keyword evidence="1" id="KW-0813">Transport</keyword>
<name>A0A099I9F7_CLOIN</name>
<accession>A0A099I9F7</accession>
<keyword evidence="3" id="KW-0762">Sugar transport</keyword>
<dbReference type="GO" id="GO:0009401">
    <property type="term" value="P:phosphoenolpyruvate-dependent sugar phosphotransferase system"/>
    <property type="evidence" value="ECO:0007669"/>
    <property type="project" value="UniProtKB-KW"/>
</dbReference>
<dbReference type="InterPro" id="IPR016152">
    <property type="entry name" value="PTrfase/Anion_transptr"/>
</dbReference>
<dbReference type="PANTHER" id="PTHR47738">
    <property type="entry name" value="PTS SYSTEM FRUCTOSE-LIKE EIIA COMPONENT-RELATED"/>
    <property type="match status" value="1"/>
</dbReference>
<dbReference type="Proteomes" id="UP000030008">
    <property type="component" value="Unassembled WGS sequence"/>
</dbReference>
<dbReference type="AlphaFoldDB" id="A0A099I9F7"/>
<dbReference type="InterPro" id="IPR004715">
    <property type="entry name" value="PTS_IIA_fruc"/>
</dbReference>
<keyword evidence="2" id="KW-0597">Phosphoprotein</keyword>
<dbReference type="InterPro" id="IPR051541">
    <property type="entry name" value="PTS_SugarTrans_NitroReg"/>
</dbReference>
<evidence type="ECO:0000256" key="1">
    <source>
        <dbReference type="ARBA" id="ARBA00022448"/>
    </source>
</evidence>
<organism evidence="7 8">
    <name type="scientific">Clostridium innocuum</name>
    <dbReference type="NCBI Taxonomy" id="1522"/>
    <lineage>
        <taxon>Bacteria</taxon>
        <taxon>Bacillati</taxon>
        <taxon>Bacillota</taxon>
        <taxon>Clostridia</taxon>
        <taxon>Eubacteriales</taxon>
        <taxon>Clostridiaceae</taxon>
        <taxon>Clostridium</taxon>
    </lineage>
</organism>
<feature type="domain" description="PTS EIIA type-2" evidence="6">
    <location>
        <begin position="1"/>
        <end position="142"/>
    </location>
</feature>
<dbReference type="GO" id="GO:0008982">
    <property type="term" value="F:protein-N(PI)-phosphohistidine-sugar phosphotransferase activity"/>
    <property type="evidence" value="ECO:0007669"/>
    <property type="project" value="InterPro"/>
</dbReference>
<dbReference type="NCBIfam" id="TIGR00848">
    <property type="entry name" value="fruA"/>
    <property type="match status" value="1"/>
</dbReference>
<dbReference type="Pfam" id="PF00359">
    <property type="entry name" value="PTS_EIIA_2"/>
    <property type="match status" value="1"/>
</dbReference>
<keyword evidence="4" id="KW-0808">Transferase</keyword>
<reference evidence="7 8" key="1">
    <citation type="submission" date="2014-08" db="EMBL/GenBank/DDBJ databases">
        <title>Clostridium innocuum, an unnegligible vancomycin-resistant pathogen causing extra-intestinal infections.</title>
        <authorList>
            <person name="Feng Y."/>
            <person name="Chiu C.-H."/>
        </authorList>
    </citation>
    <scope>NUCLEOTIDE SEQUENCE [LARGE SCALE GENOMIC DNA]</scope>
    <source>
        <strain evidence="7 8">AN88</strain>
    </source>
</reference>
<dbReference type="Gene3D" id="3.40.930.10">
    <property type="entry name" value="Mannitol-specific EII, Chain A"/>
    <property type="match status" value="1"/>
</dbReference>